<dbReference type="Proteomes" id="UP000219440">
    <property type="component" value="Unassembled WGS sequence"/>
</dbReference>
<name>A0A2C8ZMW1_9MICO</name>
<evidence type="ECO:0000256" key="1">
    <source>
        <dbReference type="SAM" id="MobiDB-lite"/>
    </source>
</evidence>
<proteinExistence type="predicted"/>
<dbReference type="RefSeq" id="WP_143544668.1">
    <property type="nucleotide sequence ID" value="NZ_BMLC01000001.1"/>
</dbReference>
<feature type="compositionally biased region" description="Acidic residues" evidence="1">
    <location>
        <begin position="106"/>
        <end position="117"/>
    </location>
</feature>
<reference evidence="2 3" key="1">
    <citation type="submission" date="2017-09" db="EMBL/GenBank/DDBJ databases">
        <authorList>
            <person name="Ehlers B."/>
            <person name="Leendertz F.H."/>
        </authorList>
    </citation>
    <scope>NUCLEOTIDE SEQUENCE [LARGE SCALE GENOMIC DNA]</scope>
    <source>
        <strain evidence="2 3">CGMCC 1.05381</strain>
    </source>
</reference>
<accession>A0A2C8ZMW1</accession>
<dbReference type="EMBL" id="OCST01000003">
    <property type="protein sequence ID" value="SOE66412.1"/>
    <property type="molecule type" value="Genomic_DNA"/>
</dbReference>
<protein>
    <recommendedName>
        <fullName evidence="4">DUF1330 domain-containing protein</fullName>
    </recommendedName>
</protein>
<feature type="region of interest" description="Disordered" evidence="1">
    <location>
        <begin position="94"/>
        <end position="117"/>
    </location>
</feature>
<dbReference type="AlphaFoldDB" id="A0A2C8ZMW1"/>
<evidence type="ECO:0000313" key="3">
    <source>
        <dbReference type="Proteomes" id="UP000219440"/>
    </source>
</evidence>
<dbReference type="OrthoDB" id="4466123at2"/>
<organism evidence="2 3">
    <name type="scientific">Salinibacterium xinjiangense</name>
    <dbReference type="NCBI Taxonomy" id="386302"/>
    <lineage>
        <taxon>Bacteria</taxon>
        <taxon>Bacillati</taxon>
        <taxon>Actinomycetota</taxon>
        <taxon>Actinomycetes</taxon>
        <taxon>Micrococcales</taxon>
        <taxon>Microbacteriaceae</taxon>
        <taxon>Salinibacterium</taxon>
    </lineage>
</organism>
<gene>
    <name evidence="2" type="ORF">SAMN06296378_1728</name>
</gene>
<keyword evidence="3" id="KW-1185">Reference proteome</keyword>
<evidence type="ECO:0008006" key="4">
    <source>
        <dbReference type="Google" id="ProtNLM"/>
    </source>
</evidence>
<sequence>MIISCCVLFWAHPGLEADLSRYIDTVVDLEIEHGATVRYRGLTDATDDQPLEVHILEFPNEDMLSNFMGDERRVTMDPERQRVIAKIEIMQLTRQPVPAPRAPELPEPELPESELTR</sequence>
<evidence type="ECO:0000313" key="2">
    <source>
        <dbReference type="EMBL" id="SOE66412.1"/>
    </source>
</evidence>